<evidence type="ECO:0000313" key="4">
    <source>
        <dbReference type="Proteomes" id="UP000241818"/>
    </source>
</evidence>
<dbReference type="EMBL" id="KZ679006">
    <property type="protein sequence ID" value="PSS28369.1"/>
    <property type="molecule type" value="Genomic_DNA"/>
</dbReference>
<keyword evidence="2" id="KW-1133">Transmembrane helix</keyword>
<feature type="compositionally biased region" description="Basic and acidic residues" evidence="1">
    <location>
        <begin position="286"/>
        <end position="312"/>
    </location>
</feature>
<dbReference type="RefSeq" id="XP_024725894.1">
    <property type="nucleotide sequence ID" value="XM_024865120.1"/>
</dbReference>
<accession>A0A2T3BG64</accession>
<dbReference type="Proteomes" id="UP000241818">
    <property type="component" value="Unassembled WGS sequence"/>
</dbReference>
<keyword evidence="2" id="KW-0812">Transmembrane</keyword>
<gene>
    <name evidence="3" type="ORF">M430DRAFT_24707</name>
</gene>
<feature type="compositionally biased region" description="Polar residues" evidence="1">
    <location>
        <begin position="253"/>
        <end position="266"/>
    </location>
</feature>
<proteinExistence type="predicted"/>
<reference evidence="3 4" key="1">
    <citation type="journal article" date="2018" name="New Phytol.">
        <title>Comparative genomics and transcriptomics depict ericoid mycorrhizal fungi as versatile saprotrophs and plant mutualists.</title>
        <authorList>
            <person name="Martino E."/>
            <person name="Morin E."/>
            <person name="Grelet G.A."/>
            <person name="Kuo A."/>
            <person name="Kohler A."/>
            <person name="Daghino S."/>
            <person name="Barry K.W."/>
            <person name="Cichocki N."/>
            <person name="Clum A."/>
            <person name="Dockter R.B."/>
            <person name="Hainaut M."/>
            <person name="Kuo R.C."/>
            <person name="LaButti K."/>
            <person name="Lindahl B.D."/>
            <person name="Lindquist E.A."/>
            <person name="Lipzen A."/>
            <person name="Khouja H.R."/>
            <person name="Magnuson J."/>
            <person name="Murat C."/>
            <person name="Ohm R.A."/>
            <person name="Singer S.W."/>
            <person name="Spatafora J.W."/>
            <person name="Wang M."/>
            <person name="Veneault-Fourrey C."/>
            <person name="Henrissat B."/>
            <person name="Grigoriev I.V."/>
            <person name="Martin F.M."/>
            <person name="Perotto S."/>
        </authorList>
    </citation>
    <scope>NUCLEOTIDE SEQUENCE [LARGE SCALE GENOMIC DNA]</scope>
    <source>
        <strain evidence="3 4">ATCC 22711</strain>
    </source>
</reference>
<keyword evidence="4" id="KW-1185">Reference proteome</keyword>
<protein>
    <submittedName>
        <fullName evidence="3">Uncharacterized protein</fullName>
    </submittedName>
</protein>
<evidence type="ECO:0000313" key="3">
    <source>
        <dbReference type="EMBL" id="PSS28369.1"/>
    </source>
</evidence>
<evidence type="ECO:0000256" key="2">
    <source>
        <dbReference type="SAM" id="Phobius"/>
    </source>
</evidence>
<organism evidence="3 4">
    <name type="scientific">Amorphotheca resinae ATCC 22711</name>
    <dbReference type="NCBI Taxonomy" id="857342"/>
    <lineage>
        <taxon>Eukaryota</taxon>
        <taxon>Fungi</taxon>
        <taxon>Dikarya</taxon>
        <taxon>Ascomycota</taxon>
        <taxon>Pezizomycotina</taxon>
        <taxon>Leotiomycetes</taxon>
        <taxon>Helotiales</taxon>
        <taxon>Amorphothecaceae</taxon>
        <taxon>Amorphotheca</taxon>
    </lineage>
</organism>
<feature type="transmembrane region" description="Helical" evidence="2">
    <location>
        <begin position="122"/>
        <end position="142"/>
    </location>
</feature>
<feature type="region of interest" description="Disordered" evidence="1">
    <location>
        <begin position="173"/>
        <end position="228"/>
    </location>
</feature>
<dbReference type="GeneID" id="36573201"/>
<sequence length="345" mass="37780">MSTSTFSTVIHGPTSSATSTTSIIAAPNDRSIGILYPWSTTTKSLQTPTAPPPPPISGNSSPDVLPTMDVVDIEKNQLNTATLAQASPIQSSGAASSDRMNVSQFICSAWSCWPKAQQAGTAVAIALAIIGIFGVLIWGLWWKPRAQALKENPRTGDEEGGRMKRRGPIAAFFLGKPKHAHGGRVQRQQRRHRRSRRRRRSSSAASRSSSCNSIAEVRVSTRMEDPPMVLSPLASSENVSMAVTRHRPMQAGSHISNMRSSTNHATSLARVGRRSTVSMPPSIMRLPREPRSRGAREPPVERTRGRSNERDRPRRRSQTKAVEEGIQSVATSRGRRRPRRSSTQQ</sequence>
<evidence type="ECO:0000256" key="1">
    <source>
        <dbReference type="SAM" id="MobiDB-lite"/>
    </source>
</evidence>
<feature type="region of interest" description="Disordered" evidence="1">
    <location>
        <begin position="253"/>
        <end position="345"/>
    </location>
</feature>
<feature type="compositionally biased region" description="Basic residues" evidence="1">
    <location>
        <begin position="333"/>
        <end position="345"/>
    </location>
</feature>
<dbReference type="OrthoDB" id="10608531at2759"/>
<dbReference type="InParanoid" id="A0A2T3BG64"/>
<name>A0A2T3BG64_AMORE</name>
<feature type="compositionally biased region" description="Basic residues" evidence="1">
    <location>
        <begin position="176"/>
        <end position="201"/>
    </location>
</feature>
<dbReference type="AlphaFoldDB" id="A0A2T3BG64"/>
<keyword evidence="2" id="KW-0472">Membrane</keyword>